<dbReference type="AlphaFoldDB" id="A0A6S6TB20"/>
<dbReference type="Pfam" id="PF05523">
    <property type="entry name" value="FdtA"/>
    <property type="match status" value="1"/>
</dbReference>
<dbReference type="SUPFAM" id="SSF51182">
    <property type="entry name" value="RmlC-like cupins"/>
    <property type="match status" value="1"/>
</dbReference>
<dbReference type="GO" id="GO:0016853">
    <property type="term" value="F:isomerase activity"/>
    <property type="evidence" value="ECO:0007669"/>
    <property type="project" value="UniProtKB-KW"/>
</dbReference>
<dbReference type="InterPro" id="IPR014710">
    <property type="entry name" value="RmlC-like_jellyroll"/>
</dbReference>
<evidence type="ECO:0000259" key="1">
    <source>
        <dbReference type="Pfam" id="PF05523"/>
    </source>
</evidence>
<dbReference type="Gene3D" id="2.60.120.10">
    <property type="entry name" value="Jelly Rolls"/>
    <property type="match status" value="1"/>
</dbReference>
<gene>
    <name evidence="2" type="ORF">HELGO_WM1502</name>
</gene>
<keyword evidence="2" id="KW-0413">Isomerase</keyword>
<dbReference type="InterPro" id="IPR008894">
    <property type="entry name" value="QdtA_cupin_dom"/>
</dbReference>
<sequence>MMNLVKKFNTFGDNRGKLIVCEENIDIPFSIQRIFYLFGMKEKTSRGNHAHYKTEQFLVAIAGNCKVTLNDGVHEKTYDLNEPNIGLLQKSMVWGTMHDFSENCILLVFASELYDENDYINNYNQFMEEVTT</sequence>
<evidence type="ECO:0000313" key="2">
    <source>
        <dbReference type="EMBL" id="CAA6820521.1"/>
    </source>
</evidence>
<dbReference type="EMBL" id="CACVAP010000093">
    <property type="protein sequence ID" value="CAA6820521.1"/>
    <property type="molecule type" value="Genomic_DNA"/>
</dbReference>
<accession>A0A6S6TB20</accession>
<reference evidence="2" key="1">
    <citation type="submission" date="2020-01" db="EMBL/GenBank/DDBJ databases">
        <authorList>
            <person name="Meier V. D."/>
            <person name="Meier V D."/>
        </authorList>
    </citation>
    <scope>NUCLEOTIDE SEQUENCE</scope>
    <source>
        <strain evidence="2">HLG_WM_MAG_06</strain>
    </source>
</reference>
<feature type="domain" description="Sugar 3,4-ketoisomerase QdtA cupin" evidence="1">
    <location>
        <begin position="5"/>
        <end position="130"/>
    </location>
</feature>
<dbReference type="CDD" id="cd20292">
    <property type="entry name" value="cupin_QdtA-like"/>
    <property type="match status" value="1"/>
</dbReference>
<protein>
    <submittedName>
        <fullName evidence="2">dTDP-6-deoxy-3,4-keto-hexulose isomerase</fullName>
    </submittedName>
</protein>
<dbReference type="InterPro" id="IPR011051">
    <property type="entry name" value="RmlC_Cupin_sf"/>
</dbReference>
<name>A0A6S6TB20_9BACT</name>
<proteinExistence type="predicted"/>
<organism evidence="2">
    <name type="scientific">uncultured Sulfurovum sp</name>
    <dbReference type="NCBI Taxonomy" id="269237"/>
    <lineage>
        <taxon>Bacteria</taxon>
        <taxon>Pseudomonadati</taxon>
        <taxon>Campylobacterota</taxon>
        <taxon>Epsilonproteobacteria</taxon>
        <taxon>Campylobacterales</taxon>
        <taxon>Sulfurovaceae</taxon>
        <taxon>Sulfurovum</taxon>
        <taxon>environmental samples</taxon>
    </lineage>
</organism>